<feature type="compositionally biased region" description="Low complexity" evidence="8">
    <location>
        <begin position="654"/>
        <end position="678"/>
    </location>
</feature>
<dbReference type="GO" id="GO:0043005">
    <property type="term" value="C:neuron projection"/>
    <property type="evidence" value="ECO:0007669"/>
    <property type="project" value="TreeGrafter"/>
</dbReference>
<dbReference type="PROSITE" id="PS00229">
    <property type="entry name" value="TAU_MAP_1"/>
    <property type="match status" value="3"/>
</dbReference>
<feature type="compositionally biased region" description="Basic and acidic residues" evidence="8">
    <location>
        <begin position="560"/>
        <end position="570"/>
    </location>
</feature>
<dbReference type="GO" id="GO:0031175">
    <property type="term" value="P:neuron projection development"/>
    <property type="evidence" value="ECO:0007669"/>
    <property type="project" value="TreeGrafter"/>
</dbReference>
<dbReference type="Pfam" id="PF00418">
    <property type="entry name" value="Tubulin-binding"/>
    <property type="match status" value="4"/>
</dbReference>
<evidence type="ECO:0000256" key="7">
    <source>
        <dbReference type="RuleBase" id="RU000686"/>
    </source>
</evidence>
<evidence type="ECO:0000313" key="9">
    <source>
        <dbReference type="EMBL" id="GCC37313.1"/>
    </source>
</evidence>
<keyword evidence="10" id="KW-1185">Reference proteome</keyword>
<feature type="compositionally biased region" description="Basic and acidic residues" evidence="8">
    <location>
        <begin position="753"/>
        <end position="762"/>
    </location>
</feature>
<dbReference type="OrthoDB" id="9378527at2759"/>
<gene>
    <name evidence="9" type="ORF">chiPu_0015816</name>
</gene>
<evidence type="ECO:0000256" key="8">
    <source>
        <dbReference type="SAM" id="MobiDB-lite"/>
    </source>
</evidence>
<dbReference type="OMA" id="TRENITY"/>
<evidence type="ECO:0000256" key="1">
    <source>
        <dbReference type="ARBA" id="ARBA00004245"/>
    </source>
</evidence>
<sequence>MSVSNQPPSPLTDYNDLCKAKPVDCFTEKSPCMQPQKDWSRSEWEWHRAGEQHENELKVELSSAASPRAKDGLIKHVALTDEDKLGFFGTSEGGKEQKNAVSVAQSKESCKSWSTSPTNLSASGQYVGEMNPVTGEWSQPTVGRQVNVGGYEIGKEDLTKKRTDKNGELISCSANPILLNPSAALGNPAQNIKNDKISVWNPNFMPDNKVDFDCKQMVEFKDNDKSTLCETDLHSNSIPPYTLTIQKSDTPTMVDYEQDPSDTGNLAHTEDVKVDLVTDSVTRGANQRKMMRRAMSECSHLSVPSSLSISEKYPEPSPGDSLSQSTNSSGSQVPAAGNRKYPKSQIKRSMTVAEEQIPVNSFDADQTAAELQLTDEGHNKESSNAPSDTSDMKGSANTAFNHGRLGKIPEISSTKVPEEKLHGKNEQTGVFTDLQRNDFSGGSVRSLRKETIEVNNVQTSPFSQLQEKPHDSVLLNSAFIETICNSSGLPQNIEMTHYELEQAAEKPQGLAQLNLQHEARFRKSDASSSSAQQPPSVPKAPYSHIESSKTGGGKCSEQSKTADQKGKEPNSTKSCDPVTVTNRELASAQAKPEESSTEGMVGTESAVTSKERPLSTDAKGKTGTPAAKISPTKSKPQPPASLKRPPATTTSPNKKLVTSTSATTAASTSKRVSSSLVRPSSATTKEMKPKATEAKSPVKLPSTRPSSASVTKTASNTTVKSSTTSLQKMPTAPGSTQRNNMLSTPKRPTSIKTEPKSAEMKKSLSAKSPLGETGRPKTASSTSIKSTGTTPSTPSTPMGASTPATPSSNTSRPPRTLALKTTAASEAKRVAPIPRAPSKPTVAAAPKQLRPTSAPAPDLKNVKSKIGSTDNIKHQPGGGKAKPVEKRPEPVRLSRKAESSTVTRVTKTTTMKDSQKQSNGKVQIVNKKIDYSHVQSKCGSKDNIKHVPGGGNVQIPKTKLDVSRASSKCGSKTNLKHKAGGGDVKIETAKTDFKNKAESKIGSLDNLNHIPGGGNVKNEGEEESESATISQIPENGDLTGQAESVTQQNGVGEDPTARSAETHSQELQIQETY</sequence>
<feature type="compositionally biased region" description="Low complexity" evidence="8">
    <location>
        <begin position="296"/>
        <end position="310"/>
    </location>
</feature>
<feature type="compositionally biased region" description="Polar residues" evidence="8">
    <location>
        <begin position="571"/>
        <end position="584"/>
    </location>
</feature>
<feature type="region of interest" description="Disordered" evidence="8">
    <location>
        <begin position="520"/>
        <end position="924"/>
    </location>
</feature>
<protein>
    <recommendedName>
        <fullName evidence="7">Microtubule-associated protein</fullName>
    </recommendedName>
</protein>
<accession>A0A401T3R9</accession>
<dbReference type="GO" id="GO:0000226">
    <property type="term" value="P:microtubule cytoskeleton organization"/>
    <property type="evidence" value="ECO:0007669"/>
    <property type="project" value="TreeGrafter"/>
</dbReference>
<evidence type="ECO:0000256" key="2">
    <source>
        <dbReference type="ARBA" id="ARBA00022490"/>
    </source>
</evidence>
<dbReference type="GO" id="GO:0008017">
    <property type="term" value="F:microtubule binding"/>
    <property type="evidence" value="ECO:0007669"/>
    <property type="project" value="InterPro"/>
</dbReference>
<keyword evidence="4 7" id="KW-0493">Microtubule</keyword>
<feature type="compositionally biased region" description="Basic and acidic residues" evidence="8">
    <location>
        <begin position="609"/>
        <end position="620"/>
    </location>
</feature>
<feature type="compositionally biased region" description="Basic and acidic residues" evidence="8">
    <location>
        <begin position="882"/>
        <end position="898"/>
    </location>
</feature>
<comment type="subcellular location">
    <subcellularLocation>
        <location evidence="1 7">Cytoplasm</location>
        <location evidence="1 7">Cytoskeleton</location>
    </subcellularLocation>
</comment>
<evidence type="ECO:0000256" key="4">
    <source>
        <dbReference type="ARBA" id="ARBA00022701"/>
    </source>
</evidence>
<dbReference type="AlphaFoldDB" id="A0A401T3R9"/>
<comment type="caution">
    <text evidence="9">The sequence shown here is derived from an EMBL/GenBank/DDBJ whole genome shotgun (WGS) entry which is preliminary data.</text>
</comment>
<dbReference type="InterPro" id="IPR001084">
    <property type="entry name" value="MAP_tubulin-bd_rpt"/>
</dbReference>
<feature type="compositionally biased region" description="Low complexity" evidence="8">
    <location>
        <begin position="776"/>
        <end position="816"/>
    </location>
</feature>
<feature type="region of interest" description="Disordered" evidence="8">
    <location>
        <begin position="373"/>
        <end position="412"/>
    </location>
</feature>
<feature type="compositionally biased region" description="Polar residues" evidence="8">
    <location>
        <begin position="1041"/>
        <end position="1050"/>
    </location>
</feature>
<dbReference type="EMBL" id="BEZZ01000977">
    <property type="protein sequence ID" value="GCC37313.1"/>
    <property type="molecule type" value="Genomic_DNA"/>
</dbReference>
<dbReference type="PROSITE" id="PS51491">
    <property type="entry name" value="TAU_MAP_2"/>
    <property type="match status" value="4"/>
</dbReference>
<reference evidence="9 10" key="1">
    <citation type="journal article" date="2018" name="Nat. Ecol. Evol.">
        <title>Shark genomes provide insights into elasmobranch evolution and the origin of vertebrates.</title>
        <authorList>
            <person name="Hara Y"/>
            <person name="Yamaguchi K"/>
            <person name="Onimaru K"/>
            <person name="Kadota M"/>
            <person name="Koyanagi M"/>
            <person name="Keeley SD"/>
            <person name="Tatsumi K"/>
            <person name="Tanaka K"/>
            <person name="Motone F"/>
            <person name="Kageyama Y"/>
            <person name="Nozu R"/>
            <person name="Adachi N"/>
            <person name="Nishimura O"/>
            <person name="Nakagawa R"/>
            <person name="Tanegashima C"/>
            <person name="Kiyatake I"/>
            <person name="Matsumoto R"/>
            <person name="Murakumo K"/>
            <person name="Nishida K"/>
            <person name="Terakita A"/>
            <person name="Kuratani S"/>
            <person name="Sato K"/>
            <person name="Hyodo S Kuraku.S."/>
        </authorList>
    </citation>
    <scope>NUCLEOTIDE SEQUENCE [LARGE SCALE GENOMIC DNA]</scope>
</reference>
<keyword evidence="2 7" id="KW-0963">Cytoplasm</keyword>
<name>A0A401T3R9_CHIPU</name>
<dbReference type="GO" id="GO:0005874">
    <property type="term" value="C:microtubule"/>
    <property type="evidence" value="ECO:0007669"/>
    <property type="project" value="UniProtKB-KW"/>
</dbReference>
<dbReference type="PANTHER" id="PTHR11501">
    <property type="entry name" value="MICROTUBULE-ASSOCIATED PROTEIN"/>
    <property type="match status" value="1"/>
</dbReference>
<feature type="region of interest" description="Disordered" evidence="8">
    <location>
        <begin position="1003"/>
        <end position="1073"/>
    </location>
</feature>
<dbReference type="STRING" id="137246.A0A401T3R9"/>
<evidence type="ECO:0000256" key="5">
    <source>
        <dbReference type="ARBA" id="ARBA00022737"/>
    </source>
</evidence>
<keyword evidence="5" id="KW-0677">Repeat</keyword>
<dbReference type="PANTHER" id="PTHR11501:SF16">
    <property type="entry name" value="MICROTUBULE-ASSOCIATED PROTEIN 4"/>
    <property type="match status" value="1"/>
</dbReference>
<evidence type="ECO:0000256" key="3">
    <source>
        <dbReference type="ARBA" id="ARBA00022553"/>
    </source>
</evidence>
<feature type="compositionally biased region" description="Low complexity" evidence="8">
    <location>
        <begin position="321"/>
        <end position="331"/>
    </location>
</feature>
<dbReference type="Proteomes" id="UP000287033">
    <property type="component" value="Unassembled WGS sequence"/>
</dbReference>
<evidence type="ECO:0000313" key="10">
    <source>
        <dbReference type="Proteomes" id="UP000287033"/>
    </source>
</evidence>
<feature type="region of interest" description="Disordered" evidence="8">
    <location>
        <begin position="937"/>
        <end position="956"/>
    </location>
</feature>
<proteinExistence type="predicted"/>
<keyword evidence="6 7" id="KW-0206">Cytoskeleton</keyword>
<organism evidence="9 10">
    <name type="scientific">Chiloscyllium punctatum</name>
    <name type="common">Brownbanded bambooshark</name>
    <name type="synonym">Hemiscyllium punctatum</name>
    <dbReference type="NCBI Taxonomy" id="137246"/>
    <lineage>
        <taxon>Eukaryota</taxon>
        <taxon>Metazoa</taxon>
        <taxon>Chordata</taxon>
        <taxon>Craniata</taxon>
        <taxon>Vertebrata</taxon>
        <taxon>Chondrichthyes</taxon>
        <taxon>Elasmobranchii</taxon>
        <taxon>Galeomorphii</taxon>
        <taxon>Galeoidea</taxon>
        <taxon>Orectolobiformes</taxon>
        <taxon>Hemiscylliidae</taxon>
        <taxon>Chiloscyllium</taxon>
    </lineage>
</organism>
<evidence type="ECO:0000256" key="6">
    <source>
        <dbReference type="ARBA" id="ARBA00023212"/>
    </source>
</evidence>
<keyword evidence="3" id="KW-0597">Phosphoprotein</keyword>
<dbReference type="InterPro" id="IPR027324">
    <property type="entry name" value="MAP2/MAP4/Tau"/>
</dbReference>
<feature type="compositionally biased region" description="Polar residues" evidence="8">
    <location>
        <begin position="703"/>
        <end position="752"/>
    </location>
</feature>
<feature type="region of interest" description="Disordered" evidence="8">
    <location>
        <begin position="283"/>
        <end position="344"/>
    </location>
</feature>